<evidence type="ECO:0008006" key="4">
    <source>
        <dbReference type="Google" id="ProtNLM"/>
    </source>
</evidence>
<gene>
    <name evidence="2" type="ORF">PXH66_17750</name>
</gene>
<organism evidence="2 3">
    <name type="scientific">Synoicihabitans lomoniglobus</name>
    <dbReference type="NCBI Taxonomy" id="2909285"/>
    <lineage>
        <taxon>Bacteria</taxon>
        <taxon>Pseudomonadati</taxon>
        <taxon>Verrucomicrobiota</taxon>
        <taxon>Opitutia</taxon>
        <taxon>Opitutales</taxon>
        <taxon>Opitutaceae</taxon>
        <taxon>Synoicihabitans</taxon>
    </lineage>
</organism>
<accession>A0AAE9ZW47</accession>
<evidence type="ECO:0000313" key="3">
    <source>
        <dbReference type="Proteomes" id="UP001218638"/>
    </source>
</evidence>
<evidence type="ECO:0000313" key="2">
    <source>
        <dbReference type="EMBL" id="WED64184.1"/>
    </source>
</evidence>
<proteinExistence type="predicted"/>
<sequence length="382" mass="43040">MSIPKGQYRLLATKPITAPLQTVLENSVNGGDAETFAAARFITACRGEVSWGSRAMDNCKIDLLINFEHPWMEQAKEKSYKRGEETIKKMVIEKEKILILVQVKSGSSYGEYTNDCLRIKKLAIEACHRTSHSICILWVDRDGNDVFWAYIHPRLKPSDKFYGRHHCLTPATRFDLARCMAVPNASGSGAKGLIISKITGEPKCRRKRARSVYKSGALKAVITPTLGPVQLTRLAWKHMFRAGRSVIYKERSLSLIPYLTTILSRFPDDQAIIASEYWESGNYQYRSIEHLLKYRGGQVVLGKPTKPMGCPKLNNVVVVIRLIEEIRFPKMWASKAMLSQEVMRRVVLRSAYYKPERNGNGGSEGPRSSDKTLPKATEATVA</sequence>
<dbReference type="Proteomes" id="UP001218638">
    <property type="component" value="Chromosome"/>
</dbReference>
<dbReference type="AlphaFoldDB" id="A0AAE9ZW47"/>
<protein>
    <recommendedName>
        <fullName evidence="4">DUF4365 domain-containing protein</fullName>
    </recommendedName>
</protein>
<reference evidence="2" key="1">
    <citation type="submission" date="2023-03" db="EMBL/GenBank/DDBJ databases">
        <title>Lomoglobus Profundus gen. nov., sp. nov., a novel member of the phylum Verrucomicrobia, isolated from deep-marine sediment of South China Sea.</title>
        <authorList>
            <person name="Ahmad T."/>
            <person name="Ishaq S.E."/>
            <person name="Wang F."/>
        </authorList>
    </citation>
    <scope>NUCLEOTIDE SEQUENCE</scope>
    <source>
        <strain evidence="2">LMO-M01</strain>
    </source>
</reference>
<evidence type="ECO:0000256" key="1">
    <source>
        <dbReference type="SAM" id="MobiDB-lite"/>
    </source>
</evidence>
<dbReference type="EMBL" id="CP119075">
    <property type="protein sequence ID" value="WED64184.1"/>
    <property type="molecule type" value="Genomic_DNA"/>
</dbReference>
<name>A0AAE9ZW47_9BACT</name>
<keyword evidence="3" id="KW-1185">Reference proteome</keyword>
<feature type="region of interest" description="Disordered" evidence="1">
    <location>
        <begin position="356"/>
        <end position="382"/>
    </location>
</feature>
<dbReference type="KEGG" id="slom:PXH66_17750"/>
<dbReference type="RefSeq" id="WP_330931152.1">
    <property type="nucleotide sequence ID" value="NZ_CP119075.1"/>
</dbReference>